<evidence type="ECO:0008006" key="9">
    <source>
        <dbReference type="Google" id="ProtNLM"/>
    </source>
</evidence>
<evidence type="ECO:0000256" key="1">
    <source>
        <dbReference type="ARBA" id="ARBA00004651"/>
    </source>
</evidence>
<feature type="transmembrane region" description="Helical" evidence="6">
    <location>
        <begin position="114"/>
        <end position="132"/>
    </location>
</feature>
<evidence type="ECO:0000313" key="7">
    <source>
        <dbReference type="EMBL" id="KAK8857627.1"/>
    </source>
</evidence>
<dbReference type="NCBIfam" id="TIGR01065">
    <property type="entry name" value="hlyIII"/>
    <property type="match status" value="1"/>
</dbReference>
<reference evidence="7 8" key="1">
    <citation type="submission" date="2024-04" db="EMBL/GenBank/DDBJ databases">
        <title>Tritrichomonas musculus Genome.</title>
        <authorList>
            <person name="Alves-Ferreira E."/>
            <person name="Grigg M."/>
            <person name="Lorenzi H."/>
            <person name="Galac M."/>
        </authorList>
    </citation>
    <scope>NUCLEOTIDE SEQUENCE [LARGE SCALE GENOMIC DNA]</scope>
    <source>
        <strain evidence="7 8">EAF2021</strain>
    </source>
</reference>
<feature type="transmembrane region" description="Helical" evidence="6">
    <location>
        <begin position="20"/>
        <end position="37"/>
    </location>
</feature>
<dbReference type="Pfam" id="PF03006">
    <property type="entry name" value="HlyIII"/>
    <property type="match status" value="1"/>
</dbReference>
<dbReference type="PANTHER" id="PTHR20855:SF3">
    <property type="entry name" value="LD03007P"/>
    <property type="match status" value="1"/>
</dbReference>
<accession>A0ABR2I706</accession>
<evidence type="ECO:0000256" key="6">
    <source>
        <dbReference type="SAM" id="Phobius"/>
    </source>
</evidence>
<comment type="caution">
    <text evidence="7">The sequence shown here is derived from an EMBL/GenBank/DDBJ whole genome shotgun (WGS) entry which is preliminary data.</text>
</comment>
<dbReference type="InterPro" id="IPR005744">
    <property type="entry name" value="Hy-lIII"/>
</dbReference>
<evidence type="ECO:0000256" key="4">
    <source>
        <dbReference type="ARBA" id="ARBA00022989"/>
    </source>
</evidence>
<protein>
    <recommendedName>
        <fullName evidence="9">Hemolysin-3</fullName>
    </recommendedName>
</protein>
<dbReference type="EMBL" id="JAPFFF010000020">
    <property type="protein sequence ID" value="KAK8857627.1"/>
    <property type="molecule type" value="Genomic_DNA"/>
</dbReference>
<evidence type="ECO:0000313" key="8">
    <source>
        <dbReference type="Proteomes" id="UP001470230"/>
    </source>
</evidence>
<dbReference type="InterPro" id="IPR004254">
    <property type="entry name" value="AdipoR/HlyIII-related"/>
</dbReference>
<keyword evidence="4 6" id="KW-1133">Transmembrane helix</keyword>
<sequence length="214" mass="24530">MSMKSLPTHWREGEELANSVTHGIGAFLSVIGGVLLMQKSQKINNKYWTIGYLVFALSMVELYTMSMLYHGVTNESIKKPLRYFDHCSVYILIAGSYTPFSLTTFKDCGGPKLLITIWTVALIGILSKIFFFDAVFKYTSLFYVIMGWIGAVKFKHIHLLSKKGAFWLILGGAVYTMGTYFFKYGHEKAFYHAIFHIFILMGTFCHFITVYFYT</sequence>
<feature type="transmembrane region" description="Helical" evidence="6">
    <location>
        <begin position="49"/>
        <end position="71"/>
    </location>
</feature>
<keyword evidence="2" id="KW-1003">Cell membrane</keyword>
<dbReference type="PANTHER" id="PTHR20855">
    <property type="entry name" value="ADIPOR/PROGESTIN RECEPTOR-RELATED"/>
    <property type="match status" value="1"/>
</dbReference>
<comment type="subcellular location">
    <subcellularLocation>
        <location evidence="1">Cell membrane</location>
        <topology evidence="1">Multi-pass membrane protein</topology>
    </subcellularLocation>
</comment>
<proteinExistence type="predicted"/>
<keyword evidence="8" id="KW-1185">Reference proteome</keyword>
<evidence type="ECO:0000256" key="3">
    <source>
        <dbReference type="ARBA" id="ARBA00022692"/>
    </source>
</evidence>
<keyword evidence="5 6" id="KW-0472">Membrane</keyword>
<evidence type="ECO:0000256" key="5">
    <source>
        <dbReference type="ARBA" id="ARBA00023136"/>
    </source>
</evidence>
<keyword evidence="3 6" id="KW-0812">Transmembrane</keyword>
<dbReference type="Proteomes" id="UP001470230">
    <property type="component" value="Unassembled WGS sequence"/>
</dbReference>
<feature type="transmembrane region" description="Helical" evidence="6">
    <location>
        <begin position="189"/>
        <end position="213"/>
    </location>
</feature>
<organism evidence="7 8">
    <name type="scientific">Tritrichomonas musculus</name>
    <dbReference type="NCBI Taxonomy" id="1915356"/>
    <lineage>
        <taxon>Eukaryota</taxon>
        <taxon>Metamonada</taxon>
        <taxon>Parabasalia</taxon>
        <taxon>Tritrichomonadida</taxon>
        <taxon>Tritrichomonadidae</taxon>
        <taxon>Tritrichomonas</taxon>
    </lineage>
</organism>
<feature type="transmembrane region" description="Helical" evidence="6">
    <location>
        <begin position="166"/>
        <end position="183"/>
    </location>
</feature>
<gene>
    <name evidence="7" type="ORF">M9Y10_016033</name>
</gene>
<name>A0ABR2I706_9EUKA</name>
<evidence type="ECO:0000256" key="2">
    <source>
        <dbReference type="ARBA" id="ARBA00022475"/>
    </source>
</evidence>